<evidence type="ECO:0000313" key="2">
    <source>
        <dbReference type="EMBL" id="SZX78885.1"/>
    </source>
</evidence>
<evidence type="ECO:0000313" key="1">
    <source>
        <dbReference type="EMBL" id="SZX67264.1"/>
    </source>
</evidence>
<dbReference type="EMBL" id="FNXT01000781">
    <property type="protein sequence ID" value="SZX67264.1"/>
    <property type="molecule type" value="Genomic_DNA"/>
</dbReference>
<accession>A0A383VR93</accession>
<keyword evidence="3" id="KW-1185">Reference proteome</keyword>
<organism evidence="1 3">
    <name type="scientific">Tetradesmus obliquus</name>
    <name type="common">Green alga</name>
    <name type="synonym">Acutodesmus obliquus</name>
    <dbReference type="NCBI Taxonomy" id="3088"/>
    <lineage>
        <taxon>Eukaryota</taxon>
        <taxon>Viridiplantae</taxon>
        <taxon>Chlorophyta</taxon>
        <taxon>core chlorophytes</taxon>
        <taxon>Chlorophyceae</taxon>
        <taxon>CS clade</taxon>
        <taxon>Sphaeropleales</taxon>
        <taxon>Scenedesmaceae</taxon>
        <taxon>Tetradesmus</taxon>
    </lineage>
</organism>
<dbReference type="EMBL" id="FNXT01001344">
    <property type="protein sequence ID" value="SZX78885.1"/>
    <property type="molecule type" value="Genomic_DNA"/>
</dbReference>
<gene>
    <name evidence="2" type="ORF">BQ4739_LOCUS19188</name>
    <name evidence="1" type="ORF">BQ4739_LOCUS7677</name>
</gene>
<dbReference type="AlphaFoldDB" id="A0A383VR93"/>
<reference evidence="1 3" key="1">
    <citation type="submission" date="2016-10" db="EMBL/GenBank/DDBJ databases">
        <authorList>
            <person name="Cai Z."/>
        </authorList>
    </citation>
    <scope>NUCLEOTIDE SEQUENCE [LARGE SCALE GENOMIC DNA]</scope>
</reference>
<evidence type="ECO:0000313" key="3">
    <source>
        <dbReference type="Proteomes" id="UP000256970"/>
    </source>
</evidence>
<dbReference type="SUPFAM" id="SSF56973">
    <property type="entry name" value="Aerolisin/ETX pore-forming domain"/>
    <property type="match status" value="1"/>
</dbReference>
<dbReference type="Gene3D" id="2.170.15.10">
    <property type="entry name" value="Proaerolysin, chain A, domain 3"/>
    <property type="match status" value="1"/>
</dbReference>
<name>A0A383VR93_TETOB</name>
<proteinExistence type="predicted"/>
<dbReference type="Proteomes" id="UP000256970">
    <property type="component" value="Unassembled WGS sequence"/>
</dbReference>
<protein>
    <submittedName>
        <fullName evidence="1">Uncharacterized protein</fullName>
    </submittedName>
</protein>
<sequence length="581" mass="61276">MFSLPMPSSQVTGRKGQMAPIRLSSRLAAVAAIALLAASSINGAFAVKVGDVCGPSHDKTAKWMSIPASSLVASGTAGAPSAVNGCVTSDRGLAANVHVHLPNGTWNIYNVTAKLKAVAPVNASATMSILVGDADVPLAMQTLRAPGGASKVAEVYRHFTLCAARRMSGLATERQTSFACDLEKETMSGQYFGFVAPGLMVCDVMVCAKQMLFTEYGVPLTRAAALMLSDEAAGFSGPADAVSPSSLAKPLIFESCAGYTSQNYRSCPTGQQCTRTYKPGSGVCDCGDCSAFSNRRSCEQGDIYVGSESCCFTCPDQPICGVCQTPCNPQFQKVEVIVGTLPTTPESYTTSAYDYTSTTSAINLGTNAQTVTVTFSFQQTLTATMAYAKEFSYSEKAVAEIGIPFLNKASVEFSATQKFTTTDTKTETRTSTITYALQQQIPGLTAQTVIANASAGMIQVKVPCTIKTTYTCDKVTTEDNTMIIQTNGVLNAVDSALRITYGPQYPLSPPVVYPQANATCASNPTCASYGLKGNCCPDDKGVYNACCSFCFLKPACKEYASDNTTMCCPAQTNVRNPCCDK</sequence>